<evidence type="ECO:0000313" key="18">
    <source>
        <dbReference type="Ensembl" id="ENSSMAP00000043059.1"/>
    </source>
</evidence>
<dbReference type="Pfam" id="PF00092">
    <property type="entry name" value="VWA"/>
    <property type="match status" value="1"/>
</dbReference>
<name>A0A8D3C701_SCOMX</name>
<keyword evidence="5" id="KW-0107">Calcium channel</keyword>
<evidence type="ECO:0000256" key="3">
    <source>
        <dbReference type="ARBA" id="ARBA00022448"/>
    </source>
</evidence>
<comment type="similarity">
    <text evidence="2">Belongs to the calcium channel subunit alpha-2/delta family.</text>
</comment>
<gene>
    <name evidence="18" type="primary">LOC118289276</name>
</gene>
<evidence type="ECO:0000256" key="9">
    <source>
        <dbReference type="ARBA" id="ARBA00022837"/>
    </source>
</evidence>
<evidence type="ECO:0000256" key="4">
    <source>
        <dbReference type="ARBA" id="ARBA00022568"/>
    </source>
</evidence>
<dbReference type="Pfam" id="PF08399">
    <property type="entry name" value="VWA_N"/>
    <property type="match status" value="1"/>
</dbReference>
<keyword evidence="10" id="KW-0851">Voltage-gated channel</keyword>
<dbReference type="Gene3D" id="3.30.450.20">
    <property type="entry name" value="PAS domain"/>
    <property type="match status" value="1"/>
</dbReference>
<evidence type="ECO:0000256" key="13">
    <source>
        <dbReference type="ARBA" id="ARBA00023136"/>
    </source>
</evidence>
<dbReference type="PANTHER" id="PTHR10166">
    <property type="entry name" value="VOLTAGE-DEPENDENT CALCIUM CHANNEL SUBUNIT ALPHA-2/DELTA-RELATED"/>
    <property type="match status" value="1"/>
</dbReference>
<keyword evidence="4" id="KW-0109">Calcium transport</keyword>
<evidence type="ECO:0000256" key="7">
    <source>
        <dbReference type="ARBA" id="ARBA00022723"/>
    </source>
</evidence>
<reference evidence="18" key="2">
    <citation type="submission" date="2025-08" db="UniProtKB">
        <authorList>
            <consortium name="Ensembl"/>
        </authorList>
    </citation>
    <scope>IDENTIFICATION</scope>
</reference>
<evidence type="ECO:0000313" key="19">
    <source>
        <dbReference type="Proteomes" id="UP000694558"/>
    </source>
</evidence>
<proteinExistence type="inferred from homology"/>
<keyword evidence="13" id="KW-0472">Membrane</keyword>
<accession>A0A8D3C701</accession>
<dbReference type="CDD" id="cd12912">
    <property type="entry name" value="PDC2_MCP_like"/>
    <property type="match status" value="1"/>
</dbReference>
<evidence type="ECO:0000256" key="1">
    <source>
        <dbReference type="ARBA" id="ARBA00004479"/>
    </source>
</evidence>
<keyword evidence="15" id="KW-0325">Glycoprotein</keyword>
<dbReference type="GO" id="GO:1990454">
    <property type="term" value="C:L-type voltage-gated calcium channel complex"/>
    <property type="evidence" value="ECO:0007669"/>
    <property type="project" value="TreeGrafter"/>
</dbReference>
<feature type="domain" description="VWFA" evidence="17">
    <location>
        <begin position="212"/>
        <end position="398"/>
    </location>
</feature>
<evidence type="ECO:0000256" key="8">
    <source>
        <dbReference type="ARBA" id="ARBA00022729"/>
    </source>
</evidence>
<keyword evidence="14" id="KW-1015">Disulfide bond</keyword>
<evidence type="ECO:0000259" key="17">
    <source>
        <dbReference type="PROSITE" id="PS50234"/>
    </source>
</evidence>
<comment type="subcellular location">
    <subcellularLocation>
        <location evidence="1">Membrane</location>
        <topology evidence="1">Single-pass type I membrane protein</topology>
    </subcellularLocation>
</comment>
<dbReference type="AlphaFoldDB" id="A0A8D3C701"/>
<keyword evidence="3" id="KW-0813">Transport</keyword>
<evidence type="ECO:0000256" key="6">
    <source>
        <dbReference type="ARBA" id="ARBA00022692"/>
    </source>
</evidence>
<evidence type="ECO:0000256" key="5">
    <source>
        <dbReference type="ARBA" id="ARBA00022673"/>
    </source>
</evidence>
<keyword evidence="16" id="KW-0407">Ion channel</keyword>
<dbReference type="Ensembl" id="ENSSMAT00000038413.1">
    <property type="protein sequence ID" value="ENSSMAP00000043059.1"/>
    <property type="gene ID" value="ENSSMAG00000001768.2"/>
</dbReference>
<keyword evidence="8" id="KW-0732">Signal</keyword>
<reference evidence="18" key="1">
    <citation type="submission" date="2023-05" db="EMBL/GenBank/DDBJ databases">
        <title>High-quality long-read genome of Scophthalmus maximus.</title>
        <authorList>
            <person name="Lien S."/>
            <person name="Martinez P."/>
        </authorList>
    </citation>
    <scope>NUCLEOTIDE SEQUENCE [LARGE SCALE GENOMIC DNA]</scope>
</reference>
<evidence type="ECO:0000256" key="12">
    <source>
        <dbReference type="ARBA" id="ARBA00023065"/>
    </source>
</evidence>
<evidence type="ECO:0000256" key="2">
    <source>
        <dbReference type="ARBA" id="ARBA00007060"/>
    </source>
</evidence>
<dbReference type="GO" id="GO:0005245">
    <property type="term" value="F:voltage-gated calcium channel activity"/>
    <property type="evidence" value="ECO:0007669"/>
    <property type="project" value="TreeGrafter"/>
</dbReference>
<organism evidence="18 19">
    <name type="scientific">Scophthalmus maximus</name>
    <name type="common">Turbot</name>
    <name type="synonym">Psetta maxima</name>
    <dbReference type="NCBI Taxonomy" id="52904"/>
    <lineage>
        <taxon>Eukaryota</taxon>
        <taxon>Metazoa</taxon>
        <taxon>Chordata</taxon>
        <taxon>Craniata</taxon>
        <taxon>Vertebrata</taxon>
        <taxon>Euteleostomi</taxon>
        <taxon>Actinopterygii</taxon>
        <taxon>Neopterygii</taxon>
        <taxon>Teleostei</taxon>
        <taxon>Neoteleostei</taxon>
        <taxon>Acanthomorphata</taxon>
        <taxon>Carangaria</taxon>
        <taxon>Pleuronectiformes</taxon>
        <taxon>Pleuronectoidei</taxon>
        <taxon>Scophthalmidae</taxon>
        <taxon>Scophthalmus</taxon>
    </lineage>
</organism>
<dbReference type="InterPro" id="IPR051173">
    <property type="entry name" value="Ca_channel_alpha-2/delta"/>
</dbReference>
<evidence type="ECO:0000256" key="16">
    <source>
        <dbReference type="ARBA" id="ARBA00023303"/>
    </source>
</evidence>
<dbReference type="InterPro" id="IPR013680">
    <property type="entry name" value="VDCC_a2/dsu"/>
</dbReference>
<evidence type="ECO:0000256" key="10">
    <source>
        <dbReference type="ARBA" id="ARBA00022882"/>
    </source>
</evidence>
<protein>
    <submittedName>
        <fullName evidence="18">Calcium channel, voltage-dependent, alpha 2/delta subunit 1a</fullName>
    </submittedName>
</protein>
<keyword evidence="11" id="KW-1133">Transmembrane helix</keyword>
<dbReference type="PANTHER" id="PTHR10166:SF6">
    <property type="entry name" value="VOLTAGE-DEPENDENT CALCIUM CHANNEL SUBUNIT ALPHA-2_DELTA-1"/>
    <property type="match status" value="1"/>
</dbReference>
<dbReference type="Proteomes" id="UP000694558">
    <property type="component" value="Chromosome 2"/>
</dbReference>
<dbReference type="GeneTree" id="ENSGT00940000155209"/>
<dbReference type="GO" id="GO:0046872">
    <property type="term" value="F:metal ion binding"/>
    <property type="evidence" value="ECO:0007669"/>
    <property type="project" value="UniProtKB-KW"/>
</dbReference>
<evidence type="ECO:0000256" key="15">
    <source>
        <dbReference type="ARBA" id="ARBA00023180"/>
    </source>
</evidence>
<dbReference type="PROSITE" id="PS50234">
    <property type="entry name" value="VWFA"/>
    <property type="match status" value="1"/>
</dbReference>
<dbReference type="Pfam" id="PF08473">
    <property type="entry name" value="VGCC_alpha2"/>
    <property type="match status" value="2"/>
</dbReference>
<dbReference type="InterPro" id="IPR013608">
    <property type="entry name" value="VWA_N"/>
</dbReference>
<evidence type="ECO:0000256" key="11">
    <source>
        <dbReference type="ARBA" id="ARBA00022989"/>
    </source>
</evidence>
<keyword evidence="9" id="KW-0106">Calcium</keyword>
<dbReference type="SMART" id="SM00327">
    <property type="entry name" value="VWA"/>
    <property type="match status" value="1"/>
</dbReference>
<keyword evidence="7" id="KW-0479">Metal-binding</keyword>
<evidence type="ECO:0000256" key="14">
    <source>
        <dbReference type="ARBA" id="ARBA00023157"/>
    </source>
</evidence>
<dbReference type="InterPro" id="IPR002035">
    <property type="entry name" value="VWF_A"/>
</dbReference>
<keyword evidence="12" id="KW-0406">Ion transport</keyword>
<keyword evidence="6" id="KW-0812">Transmembrane</keyword>
<sequence>MHNIALHNQTLQFKELNNKGNMDFVHFNFCSSLTQGLFLLLSQIYKTHKAHFSVETNNARNLVATAAGNIEKLLVKRSQALKVSSVFFCSFVQLNQTEKKNRYVPDDFDVDPDFKRLVSYNTTAVHIPTDIYEGSTIILNELNWTEALEDVFRKNKEEDPSLLWQVFGSATGLARYYPASPWIDLSNSANKIDLYDVRRRPWYIQGAASPKDMLILVDASGSVSGLTLKLIRTSVSKMLETLSDDDYVNVVSFNEKASHAACFENLVQANVRNKRILKDAVQNIVAKGITNYKGGFELAFEQLAQMNVSRANCNKIIMLFTDGGEERAEEIFEKYNPKQVRIFTFSVGQHNYDKGPIQWMACANKGNEVHSPHSGITREYLDVLGRPMVRADKRAKQVQWTNVYLDALELGLVITGTLPVFNKTKTGSKKSQNHLILGVMAIDVSLDDIKRLTPRFTFGPNGYYFAIDPNGYVLLHPNLQPLVGQISQLLTAKFHEPVTLDFLDAEIENEIKVEMRKKMIDGQTGNYTIFSLVKSQDERYIDQGHRMYSFAPVKGTDYSLALVLPEYSMHYIRATIGDTITQAKFHSFLSHRVYCKDLKPPDKNKNNTEFLMEFNNYIDTKTPNNPMCEYKNLKNSLSSLLVRLGVLARFVATDGGITRVYPKSAGLYWKEEAETYESSFYKRSLDNDLYIFTPTPYLKKENNEYIDQIGSFFGVIDPALMRSLNDSLFTYKQTYDYQSLCDPKRDSKAAAGLRSVYVVSYISQTLLQLVYTFFYVIVCPSTAEMDEELSDAMHKEVCITKQTQFYYMNDNVTFRGTVDCGNCSRLYHAEKLPMTNLVFIIADAKLTCSSCDGTLMKQDEEQSEGPDPCTLAHSPRYRKGPAVCFDNNEHEDPDCGGASGLSPSLWLMAALQLVLLWVLTGSRNHDVPS</sequence>
<dbReference type="InterPro" id="IPR036465">
    <property type="entry name" value="vWFA_dom_sf"/>
</dbReference>
<dbReference type="Gene3D" id="3.40.50.410">
    <property type="entry name" value="von Willebrand factor, type A domain"/>
    <property type="match status" value="1"/>
</dbReference>
<dbReference type="SUPFAM" id="SSF53300">
    <property type="entry name" value="vWA-like"/>
    <property type="match status" value="1"/>
</dbReference>